<dbReference type="InterPro" id="IPR027417">
    <property type="entry name" value="P-loop_NTPase"/>
</dbReference>
<sequence>MIIKPIVELKNLTKVIGNKKIIDDLNLSLYPGQITGFLGPNGAGKTTTIRMMVGLMKRTSGEILIDGKPLSEDFEEGLSKIGVIVENPEMYKFMTGYKNLLHFARMQSDISKERIDEVISQVGLEQRIHEKVSTYSLGMRQRLGLAQALLHRPEFLILDEPTNGLDPAGIREFRQYLREIAATENVSVFVSSHMLSEIELMCDRIAVIQNGKLVDIQDMTEPVQSHYYLEASPAEDAQELLLSKGFIVETMPVGLLLQAEKSQIPAIVQLLTANGIQVFAVQPHRKTLEDQFLEMTGGGQIAEAHTK</sequence>
<feature type="domain" description="ABC transporter" evidence="5">
    <location>
        <begin position="7"/>
        <end position="235"/>
    </location>
</feature>
<dbReference type="InterPro" id="IPR017871">
    <property type="entry name" value="ABC_transporter-like_CS"/>
</dbReference>
<reference evidence="7" key="1">
    <citation type="submission" date="2017-02" db="EMBL/GenBank/DDBJ databases">
        <authorList>
            <person name="Varghese N."/>
            <person name="Submissions S."/>
        </authorList>
    </citation>
    <scope>NUCLEOTIDE SEQUENCE [LARGE SCALE GENOMIC DNA]</scope>
    <source>
        <strain evidence="7">DSM 23966</strain>
    </source>
</reference>
<accession>A0A1T4YXW6</accession>
<dbReference type="Pfam" id="PF00005">
    <property type="entry name" value="ABC_tran"/>
    <property type="match status" value="1"/>
</dbReference>
<keyword evidence="7" id="KW-1185">Reference proteome</keyword>
<keyword evidence="3" id="KW-0547">Nucleotide-binding</keyword>
<evidence type="ECO:0000256" key="1">
    <source>
        <dbReference type="ARBA" id="ARBA00005417"/>
    </source>
</evidence>
<keyword evidence="2" id="KW-0813">Transport</keyword>
<gene>
    <name evidence="6" type="ORF">SAMN04244570_0190</name>
</gene>
<proteinExistence type="inferred from homology"/>
<dbReference type="InterPro" id="IPR003439">
    <property type="entry name" value="ABC_transporter-like_ATP-bd"/>
</dbReference>
<dbReference type="SUPFAM" id="SSF52540">
    <property type="entry name" value="P-loop containing nucleoside triphosphate hydrolases"/>
    <property type="match status" value="1"/>
</dbReference>
<dbReference type="GO" id="GO:0016887">
    <property type="term" value="F:ATP hydrolysis activity"/>
    <property type="evidence" value="ECO:0007669"/>
    <property type="project" value="InterPro"/>
</dbReference>
<evidence type="ECO:0000313" key="6">
    <source>
        <dbReference type="EMBL" id="SKB06566.1"/>
    </source>
</evidence>
<organism evidence="6 7">
    <name type="scientific">Sporosarcina newyorkensis</name>
    <dbReference type="NCBI Taxonomy" id="759851"/>
    <lineage>
        <taxon>Bacteria</taxon>
        <taxon>Bacillati</taxon>
        <taxon>Bacillota</taxon>
        <taxon>Bacilli</taxon>
        <taxon>Bacillales</taxon>
        <taxon>Caryophanaceae</taxon>
        <taxon>Sporosarcina</taxon>
    </lineage>
</organism>
<dbReference type="PROSITE" id="PS50893">
    <property type="entry name" value="ABC_TRANSPORTER_2"/>
    <property type="match status" value="1"/>
</dbReference>
<evidence type="ECO:0000313" key="7">
    <source>
        <dbReference type="Proteomes" id="UP000190042"/>
    </source>
</evidence>
<evidence type="ECO:0000259" key="5">
    <source>
        <dbReference type="PROSITE" id="PS50893"/>
    </source>
</evidence>
<evidence type="ECO:0000256" key="2">
    <source>
        <dbReference type="ARBA" id="ARBA00022448"/>
    </source>
</evidence>
<dbReference type="SMART" id="SM00382">
    <property type="entry name" value="AAA"/>
    <property type="match status" value="1"/>
</dbReference>
<dbReference type="InterPro" id="IPR003593">
    <property type="entry name" value="AAA+_ATPase"/>
</dbReference>
<comment type="similarity">
    <text evidence="1">Belongs to the ABC transporter superfamily.</text>
</comment>
<dbReference type="RefSeq" id="WP_078818728.1">
    <property type="nucleotide sequence ID" value="NZ_FUYJ01000011.1"/>
</dbReference>
<dbReference type="AlphaFoldDB" id="A0A1T4YXW6"/>
<dbReference type="PANTHER" id="PTHR43335">
    <property type="entry name" value="ABC TRANSPORTER, ATP-BINDING PROTEIN"/>
    <property type="match status" value="1"/>
</dbReference>
<keyword evidence="4 6" id="KW-0067">ATP-binding</keyword>
<protein>
    <submittedName>
        <fullName evidence="6">ABC-2 type transport system ATP-binding protein</fullName>
    </submittedName>
</protein>
<dbReference type="PROSITE" id="PS00211">
    <property type="entry name" value="ABC_TRANSPORTER_1"/>
    <property type="match status" value="1"/>
</dbReference>
<evidence type="ECO:0000256" key="4">
    <source>
        <dbReference type="ARBA" id="ARBA00022840"/>
    </source>
</evidence>
<name>A0A1T4YXW6_9BACL</name>
<evidence type="ECO:0000256" key="3">
    <source>
        <dbReference type="ARBA" id="ARBA00022741"/>
    </source>
</evidence>
<dbReference type="Proteomes" id="UP000190042">
    <property type="component" value="Unassembled WGS sequence"/>
</dbReference>
<dbReference type="Gene3D" id="3.40.50.300">
    <property type="entry name" value="P-loop containing nucleotide triphosphate hydrolases"/>
    <property type="match status" value="1"/>
</dbReference>
<dbReference type="EMBL" id="FUYJ01000011">
    <property type="protein sequence ID" value="SKB06566.1"/>
    <property type="molecule type" value="Genomic_DNA"/>
</dbReference>
<dbReference type="PANTHER" id="PTHR43335:SF4">
    <property type="entry name" value="ABC TRANSPORTER, ATP-BINDING PROTEIN"/>
    <property type="match status" value="1"/>
</dbReference>
<dbReference type="GO" id="GO:0005524">
    <property type="term" value="F:ATP binding"/>
    <property type="evidence" value="ECO:0007669"/>
    <property type="project" value="UniProtKB-KW"/>
</dbReference>